<dbReference type="EMBL" id="FOCQ01000005">
    <property type="protein sequence ID" value="SEN05192.1"/>
    <property type="molecule type" value="Genomic_DNA"/>
</dbReference>
<keyword evidence="1" id="KW-0489">Methyltransferase</keyword>
<dbReference type="Pfam" id="PF04816">
    <property type="entry name" value="TrmK"/>
    <property type="match status" value="1"/>
</dbReference>
<dbReference type="GO" id="GO:0160105">
    <property type="term" value="F:tRNA (adenine(22)-N1)-methyltransferase activity"/>
    <property type="evidence" value="ECO:0007669"/>
    <property type="project" value="InterPro"/>
</dbReference>
<dbReference type="Proteomes" id="UP000199695">
    <property type="component" value="Unassembled WGS sequence"/>
</dbReference>
<sequence>MNHQETWQISQRLQTIAGYIPDHMRVADIGGDHAFLLLHVAKQGRLHKGIVGEVNRGPYENARDRVKQMGFSSLIDVRLGNGLSVIKPNEVDVVVIAGMGGSLITRILDEGRDRLESVKRLVLQPNIGASRVREWLMNHRFQIIDETIVEDAEILYEIIVAEPGNGDSAYRDGTLDIKMLLQIGPVLWQKKHPLLKKKLLEEWKGKQKILKQLERAVSEEARSRKLEVEKEIKEWEKVMACL</sequence>
<organism evidence="1 2">
    <name type="scientific">Lihuaxuella thermophila</name>
    <dbReference type="NCBI Taxonomy" id="1173111"/>
    <lineage>
        <taxon>Bacteria</taxon>
        <taxon>Bacillati</taxon>
        <taxon>Bacillota</taxon>
        <taxon>Bacilli</taxon>
        <taxon>Bacillales</taxon>
        <taxon>Thermoactinomycetaceae</taxon>
        <taxon>Lihuaxuella</taxon>
    </lineage>
</organism>
<dbReference type="Gene3D" id="1.10.287.1890">
    <property type="match status" value="1"/>
</dbReference>
<keyword evidence="1" id="KW-0808">Transferase</keyword>
<dbReference type="SUPFAM" id="SSF53335">
    <property type="entry name" value="S-adenosyl-L-methionine-dependent methyltransferases"/>
    <property type="match status" value="1"/>
</dbReference>
<evidence type="ECO:0000313" key="2">
    <source>
        <dbReference type="Proteomes" id="UP000199695"/>
    </source>
</evidence>
<dbReference type="InterPro" id="IPR029063">
    <property type="entry name" value="SAM-dependent_MTases_sf"/>
</dbReference>
<dbReference type="InterPro" id="IPR006901">
    <property type="entry name" value="TrmK"/>
</dbReference>
<dbReference type="STRING" id="1173111.SAMN05444955_105120"/>
<dbReference type="GO" id="GO:0032259">
    <property type="term" value="P:methylation"/>
    <property type="evidence" value="ECO:0007669"/>
    <property type="project" value="UniProtKB-KW"/>
</dbReference>
<gene>
    <name evidence="1" type="ORF">SAMN05444955_105120</name>
</gene>
<accession>A0A1H8DD29</accession>
<dbReference type="OrthoDB" id="5881184at2"/>
<proteinExistence type="predicted"/>
<dbReference type="PIRSF" id="PIRSF018637">
    <property type="entry name" value="TrmK"/>
    <property type="match status" value="1"/>
</dbReference>
<dbReference type="PANTHER" id="PTHR38451:SF1">
    <property type="entry name" value="TRNA (ADENINE(22)-N(1))-METHYLTRANSFERASE"/>
    <property type="match status" value="1"/>
</dbReference>
<dbReference type="AlphaFoldDB" id="A0A1H8DD29"/>
<keyword evidence="2" id="KW-1185">Reference proteome</keyword>
<protein>
    <submittedName>
        <fullName evidence="1">tRNA (Adenine22-N1)-methyltransferase</fullName>
    </submittedName>
</protein>
<dbReference type="Gene3D" id="3.40.50.150">
    <property type="entry name" value="Vaccinia Virus protein VP39"/>
    <property type="match status" value="1"/>
</dbReference>
<evidence type="ECO:0000313" key="1">
    <source>
        <dbReference type="EMBL" id="SEN05192.1"/>
    </source>
</evidence>
<dbReference type="RefSeq" id="WP_089966721.1">
    <property type="nucleotide sequence ID" value="NZ_FOCQ01000005.1"/>
</dbReference>
<name>A0A1H8DD29_9BACL</name>
<dbReference type="PANTHER" id="PTHR38451">
    <property type="entry name" value="TRNA (ADENINE(22)-N(1))-METHYLTRANSFERASE"/>
    <property type="match status" value="1"/>
</dbReference>
<reference evidence="1 2" key="1">
    <citation type="submission" date="2016-10" db="EMBL/GenBank/DDBJ databases">
        <authorList>
            <person name="de Groot N.N."/>
        </authorList>
    </citation>
    <scope>NUCLEOTIDE SEQUENCE [LARGE SCALE GENOMIC DNA]</scope>
    <source>
        <strain evidence="1 2">DSM 46701</strain>
    </source>
</reference>